<dbReference type="GO" id="GO:0003723">
    <property type="term" value="F:RNA binding"/>
    <property type="evidence" value="ECO:0007669"/>
    <property type="project" value="UniProtKB-UniRule"/>
</dbReference>
<organism evidence="4 5">
    <name type="scientific">Trypanosoma rangeli</name>
    <dbReference type="NCBI Taxonomy" id="5698"/>
    <lineage>
        <taxon>Eukaryota</taxon>
        <taxon>Discoba</taxon>
        <taxon>Euglenozoa</taxon>
        <taxon>Kinetoplastea</taxon>
        <taxon>Metakinetoplastina</taxon>
        <taxon>Trypanosomatida</taxon>
        <taxon>Trypanosomatidae</taxon>
        <taxon>Trypanosoma</taxon>
        <taxon>Herpetosoma</taxon>
    </lineage>
</organism>
<dbReference type="SMART" id="SM00360">
    <property type="entry name" value="RRM"/>
    <property type="match status" value="1"/>
</dbReference>
<dbReference type="CDD" id="cd00590">
    <property type="entry name" value="RRM_SF"/>
    <property type="match status" value="1"/>
</dbReference>
<feature type="domain" description="RRM" evidence="3">
    <location>
        <begin position="5"/>
        <end position="81"/>
    </location>
</feature>
<protein>
    <recommendedName>
        <fullName evidence="3">RRM domain-containing protein</fullName>
    </recommendedName>
</protein>
<feature type="region of interest" description="Disordered" evidence="2">
    <location>
        <begin position="166"/>
        <end position="187"/>
    </location>
</feature>
<dbReference type="Pfam" id="PF00076">
    <property type="entry name" value="RRM_1"/>
    <property type="match status" value="1"/>
</dbReference>
<dbReference type="SUPFAM" id="SSF54928">
    <property type="entry name" value="RNA-binding domain, RBD"/>
    <property type="match status" value="1"/>
</dbReference>
<dbReference type="InterPro" id="IPR012677">
    <property type="entry name" value="Nucleotide-bd_a/b_plait_sf"/>
</dbReference>
<reference evidence="4 5" key="1">
    <citation type="journal article" date="2018" name="BMC Genomics">
        <title>Genomic comparison of Trypanosoma conorhini and Trypanosoma rangeli to Trypanosoma cruzi strains of high and low virulence.</title>
        <authorList>
            <person name="Bradwell K.R."/>
            <person name="Koparde V.N."/>
            <person name="Matveyev A.V."/>
            <person name="Serrano M.G."/>
            <person name="Alves J.M."/>
            <person name="Parikh H."/>
            <person name="Huang B."/>
            <person name="Lee V."/>
            <person name="Espinosa-Alvarez O."/>
            <person name="Ortiz P.A."/>
            <person name="Costa-Martins A.G."/>
            <person name="Teixeira M.M."/>
            <person name="Buck G.A."/>
        </authorList>
    </citation>
    <scope>NUCLEOTIDE SEQUENCE [LARGE SCALE GENOMIC DNA]</scope>
    <source>
        <strain evidence="4 5">AM80</strain>
    </source>
</reference>
<evidence type="ECO:0000259" key="3">
    <source>
        <dbReference type="PROSITE" id="PS50102"/>
    </source>
</evidence>
<feature type="compositionally biased region" description="Polar residues" evidence="2">
    <location>
        <begin position="169"/>
        <end position="181"/>
    </location>
</feature>
<dbReference type="RefSeq" id="XP_029236794.1">
    <property type="nucleotide sequence ID" value="XM_029383366.1"/>
</dbReference>
<evidence type="ECO:0000313" key="4">
    <source>
        <dbReference type="EMBL" id="RNF02231.1"/>
    </source>
</evidence>
<dbReference type="OrthoDB" id="7763451at2759"/>
<dbReference type="InterPro" id="IPR000504">
    <property type="entry name" value="RRM_dom"/>
</dbReference>
<dbReference type="PROSITE" id="PS50102">
    <property type="entry name" value="RRM"/>
    <property type="match status" value="1"/>
</dbReference>
<keyword evidence="1" id="KW-0694">RNA-binding</keyword>
<gene>
    <name evidence="4" type="ORF">TraAM80_06524</name>
</gene>
<sequence length="187" mass="20336">MSKSSRVRVDGLTANAAARDVEDLLGYCGKVVNVVVSDDPKGVTGCSAVVEFEYEGSVEVAQLLSGTVFQGNEVRITPLNDEATNQGRPTSPGLDATRTSARKKKRFLRNAVGVAEKIQKYRVISNCRDILGGLCQHVRNADHALIMATMQAQNCTEDNRVVGGEEATTEQWDYTNSQSQWGKKPES</sequence>
<evidence type="ECO:0000256" key="1">
    <source>
        <dbReference type="PROSITE-ProRule" id="PRU00176"/>
    </source>
</evidence>
<evidence type="ECO:0000256" key="2">
    <source>
        <dbReference type="SAM" id="MobiDB-lite"/>
    </source>
</evidence>
<dbReference type="AlphaFoldDB" id="A0A3R7K9N9"/>
<dbReference type="EMBL" id="MKGL01000240">
    <property type="protein sequence ID" value="RNF02231.1"/>
    <property type="molecule type" value="Genomic_DNA"/>
</dbReference>
<keyword evidence="5" id="KW-1185">Reference proteome</keyword>
<comment type="caution">
    <text evidence="4">The sequence shown here is derived from an EMBL/GenBank/DDBJ whole genome shotgun (WGS) entry which is preliminary data.</text>
</comment>
<evidence type="ECO:0000313" key="5">
    <source>
        <dbReference type="Proteomes" id="UP000283634"/>
    </source>
</evidence>
<accession>A0A3R7K9N9</accession>
<dbReference type="InterPro" id="IPR035979">
    <property type="entry name" value="RBD_domain_sf"/>
</dbReference>
<name>A0A3R7K9N9_TRYRA</name>
<dbReference type="Proteomes" id="UP000283634">
    <property type="component" value="Unassembled WGS sequence"/>
</dbReference>
<dbReference type="Gene3D" id="3.30.70.330">
    <property type="match status" value="1"/>
</dbReference>
<dbReference type="GeneID" id="40330457"/>
<proteinExistence type="predicted"/>